<feature type="non-terminal residue" evidence="2">
    <location>
        <position position="1"/>
    </location>
</feature>
<keyword evidence="1" id="KW-0812">Transmembrane</keyword>
<accession>A0AAE0JQD5</accession>
<evidence type="ECO:0000313" key="3">
    <source>
        <dbReference type="Proteomes" id="UP001278500"/>
    </source>
</evidence>
<keyword evidence="1" id="KW-0472">Membrane</keyword>
<dbReference type="Proteomes" id="UP001278500">
    <property type="component" value="Unassembled WGS sequence"/>
</dbReference>
<dbReference type="AlphaFoldDB" id="A0AAE0JQD5"/>
<gene>
    <name evidence="2" type="ORF">B0H65DRAFT_415169</name>
</gene>
<protein>
    <submittedName>
        <fullName evidence="2">Uncharacterized protein</fullName>
    </submittedName>
</protein>
<dbReference type="RefSeq" id="XP_062686936.1">
    <property type="nucleotide sequence ID" value="XM_062823970.1"/>
</dbReference>
<dbReference type="EMBL" id="JAUEPP010000001">
    <property type="protein sequence ID" value="KAK3355558.1"/>
    <property type="molecule type" value="Genomic_DNA"/>
</dbReference>
<sequence length="49" mass="5870">RYLFLNFEIIKEEDEFVIIGINVVSLVCLYMVYVVGVGFVWVDWDIYTF</sequence>
<comment type="caution">
    <text evidence="2">The sequence shown here is derived from an EMBL/GenBank/DDBJ whole genome shotgun (WGS) entry which is preliminary data.</text>
</comment>
<dbReference type="GeneID" id="87861124"/>
<reference evidence="2" key="2">
    <citation type="submission" date="2023-06" db="EMBL/GenBank/DDBJ databases">
        <authorList>
            <consortium name="Lawrence Berkeley National Laboratory"/>
            <person name="Haridas S."/>
            <person name="Hensen N."/>
            <person name="Bonometti L."/>
            <person name="Westerberg I."/>
            <person name="Brannstrom I.O."/>
            <person name="Guillou S."/>
            <person name="Cros-Aarteil S."/>
            <person name="Calhoun S."/>
            <person name="Kuo A."/>
            <person name="Mondo S."/>
            <person name="Pangilinan J."/>
            <person name="Riley R."/>
            <person name="Labutti K."/>
            <person name="Andreopoulos B."/>
            <person name="Lipzen A."/>
            <person name="Chen C."/>
            <person name="Yanf M."/>
            <person name="Daum C."/>
            <person name="Ng V."/>
            <person name="Clum A."/>
            <person name="Steindorff A."/>
            <person name="Ohm R."/>
            <person name="Martin F."/>
            <person name="Silar P."/>
            <person name="Natvig D."/>
            <person name="Lalanne C."/>
            <person name="Gautier V."/>
            <person name="Ament-Velasquez S.L."/>
            <person name="Kruys A."/>
            <person name="Hutchinson M.I."/>
            <person name="Powell A.J."/>
            <person name="Barry K."/>
            <person name="Miller A.N."/>
            <person name="Grigoriev I.V."/>
            <person name="Debuchy R."/>
            <person name="Gladieux P."/>
            <person name="Thoren M.H."/>
            <person name="Johannesson H."/>
        </authorList>
    </citation>
    <scope>NUCLEOTIDE SEQUENCE</scope>
    <source>
        <strain evidence="2">CBS 560.94</strain>
    </source>
</reference>
<keyword evidence="3" id="KW-1185">Reference proteome</keyword>
<name>A0AAE0JQD5_9PEZI</name>
<feature type="transmembrane region" description="Helical" evidence="1">
    <location>
        <begin position="16"/>
        <end position="42"/>
    </location>
</feature>
<evidence type="ECO:0000256" key="1">
    <source>
        <dbReference type="SAM" id="Phobius"/>
    </source>
</evidence>
<proteinExistence type="predicted"/>
<evidence type="ECO:0000313" key="2">
    <source>
        <dbReference type="EMBL" id="KAK3355558.1"/>
    </source>
</evidence>
<keyword evidence="1" id="KW-1133">Transmembrane helix</keyword>
<reference evidence="2" key="1">
    <citation type="journal article" date="2023" name="Mol. Phylogenet. Evol.">
        <title>Genome-scale phylogeny and comparative genomics of the fungal order Sordariales.</title>
        <authorList>
            <person name="Hensen N."/>
            <person name="Bonometti L."/>
            <person name="Westerberg I."/>
            <person name="Brannstrom I.O."/>
            <person name="Guillou S."/>
            <person name="Cros-Aarteil S."/>
            <person name="Calhoun S."/>
            <person name="Haridas S."/>
            <person name="Kuo A."/>
            <person name="Mondo S."/>
            <person name="Pangilinan J."/>
            <person name="Riley R."/>
            <person name="LaButti K."/>
            <person name="Andreopoulos B."/>
            <person name="Lipzen A."/>
            <person name="Chen C."/>
            <person name="Yan M."/>
            <person name="Daum C."/>
            <person name="Ng V."/>
            <person name="Clum A."/>
            <person name="Steindorff A."/>
            <person name="Ohm R.A."/>
            <person name="Martin F."/>
            <person name="Silar P."/>
            <person name="Natvig D.O."/>
            <person name="Lalanne C."/>
            <person name="Gautier V."/>
            <person name="Ament-Velasquez S.L."/>
            <person name="Kruys A."/>
            <person name="Hutchinson M.I."/>
            <person name="Powell A.J."/>
            <person name="Barry K."/>
            <person name="Miller A.N."/>
            <person name="Grigoriev I.V."/>
            <person name="Debuchy R."/>
            <person name="Gladieux P."/>
            <person name="Hiltunen Thoren M."/>
            <person name="Johannesson H."/>
        </authorList>
    </citation>
    <scope>NUCLEOTIDE SEQUENCE</scope>
    <source>
        <strain evidence="2">CBS 560.94</strain>
    </source>
</reference>
<organism evidence="2 3">
    <name type="scientific">Neurospora tetraspora</name>
    <dbReference type="NCBI Taxonomy" id="94610"/>
    <lineage>
        <taxon>Eukaryota</taxon>
        <taxon>Fungi</taxon>
        <taxon>Dikarya</taxon>
        <taxon>Ascomycota</taxon>
        <taxon>Pezizomycotina</taxon>
        <taxon>Sordariomycetes</taxon>
        <taxon>Sordariomycetidae</taxon>
        <taxon>Sordariales</taxon>
        <taxon>Sordariaceae</taxon>
        <taxon>Neurospora</taxon>
    </lineage>
</organism>